<keyword evidence="1" id="KW-0880">Kelch repeat</keyword>
<gene>
    <name evidence="6" type="ORF">AYO21_02175</name>
</gene>
<dbReference type="AlphaFoldDB" id="A0A177FKC0"/>
<evidence type="ECO:0008006" key="8">
    <source>
        <dbReference type="Google" id="ProtNLM"/>
    </source>
</evidence>
<reference evidence="6 7" key="1">
    <citation type="submission" date="2016-03" db="EMBL/GenBank/DDBJ databases">
        <title>Draft genome sequence of the Fonsecaea monophora CBS 269.37.</title>
        <authorList>
            <person name="Bombassaro A."/>
            <person name="Vinicius W.A."/>
            <person name="De Hoog S."/>
            <person name="Sun J."/>
            <person name="Souza E.M."/>
            <person name="Raittz R.T."/>
            <person name="Costa F."/>
            <person name="Leao A.C."/>
            <person name="Tadra-Sfeir M.Z."/>
            <person name="Baura V."/>
            <person name="Balsanelli E."/>
            <person name="Pedrosa F.O."/>
            <person name="Moreno L.F."/>
            <person name="Steffens M.B."/>
            <person name="Xi L."/>
            <person name="Bocca A.L."/>
            <person name="Felipe M.S."/>
            <person name="Teixeira M."/>
            <person name="Telles Filho F.Q."/>
            <person name="Azevedo C.M."/>
            <person name="Gomes R."/>
            <person name="Vicente V.A."/>
        </authorList>
    </citation>
    <scope>NUCLEOTIDE SEQUENCE [LARGE SCALE GENOMIC DNA]</scope>
    <source>
        <strain evidence="6 7">CBS 269.37</strain>
    </source>
</reference>
<feature type="transmembrane region" description="Helical" evidence="4">
    <location>
        <begin position="511"/>
        <end position="534"/>
    </location>
</feature>
<dbReference type="GeneID" id="34597351"/>
<evidence type="ECO:0000313" key="7">
    <source>
        <dbReference type="Proteomes" id="UP000077002"/>
    </source>
</evidence>
<evidence type="ECO:0000313" key="6">
    <source>
        <dbReference type="EMBL" id="OAG43589.1"/>
    </source>
</evidence>
<dbReference type="InterPro" id="IPR015915">
    <property type="entry name" value="Kelch-typ_b-propeller"/>
</dbReference>
<sequence>MDISYGSMSHRFLLLGLLAITQLDVVRAGVALDPVKNFCRRIGHSSLYKNGTIYINGGIETYVDFGANGQQDWNTITSGINENLISVDMTASWDWKTNVSISQNARRESGSVAGMQWPVNVHDGSLFGGMESSTTLYMFGGTTSGFNQTFPNFLVPPTTQYGLWTYDMGADVWAAIDTSGSLETIPSWGANTEAPDQGLAFYVGGQIDSGTANTTQFLEDDTVGVGGMVVIDTTSNRIKNITVEDEVKSNRQGAGMVYVDNFGDAGVLVLLGGETRADGLISMDEIWVFDVNSTDLSDNPSPGKNQWYKQTATGDIPPTGRTDFCLVAAPAQDNSSSSVYLYGGTSNGTIFDDIYVLSLPSFTWVKVYTGQDARWSVTCHFIPPRQMITIGGGGKSHNISSDCDWEDKSLAVLDLSTIGWGSVFDAAAPKFDVPDDVVKAIGGGPAGNATKSEPDGGWAESGLSELFTVRKAATTTTTPPPETSTTATAFPTSDPTVTEDDNKSTGLSGGAIAGIAIAAVAGVAIVGAVIFFWLRSRRQHRQNVGMEIPEKDSLPSYSIAAAQNTPELGGTPQAAEMPAKLGPEESKPAIQEPVEKDAGTVQGPHPSLRQNGPAEME</sequence>
<keyword evidence="4" id="KW-1133">Transmembrane helix</keyword>
<evidence type="ECO:0000256" key="1">
    <source>
        <dbReference type="ARBA" id="ARBA00022441"/>
    </source>
</evidence>
<dbReference type="SUPFAM" id="SSF50965">
    <property type="entry name" value="Galactose oxidase, central domain"/>
    <property type="match status" value="1"/>
</dbReference>
<name>A0A177FKC0_9EURO</name>
<keyword evidence="7" id="KW-1185">Reference proteome</keyword>
<keyword evidence="4" id="KW-0812">Transmembrane</keyword>
<dbReference type="PANTHER" id="PTHR46228">
    <property type="entry name" value="KELCH DOMAIN-CONTAINING PROTEIN"/>
    <property type="match status" value="1"/>
</dbReference>
<evidence type="ECO:0000256" key="5">
    <source>
        <dbReference type="SAM" id="SignalP"/>
    </source>
</evidence>
<keyword evidence="4" id="KW-0472">Membrane</keyword>
<protein>
    <recommendedName>
        <fullName evidence="8">Peptidase A1 domain-containing protein</fullName>
    </recommendedName>
</protein>
<feature type="compositionally biased region" description="Basic and acidic residues" evidence="3">
    <location>
        <begin position="582"/>
        <end position="598"/>
    </location>
</feature>
<feature type="signal peptide" evidence="5">
    <location>
        <begin position="1"/>
        <end position="28"/>
    </location>
</feature>
<organism evidence="6 7">
    <name type="scientific">Fonsecaea monophora</name>
    <dbReference type="NCBI Taxonomy" id="254056"/>
    <lineage>
        <taxon>Eukaryota</taxon>
        <taxon>Fungi</taxon>
        <taxon>Dikarya</taxon>
        <taxon>Ascomycota</taxon>
        <taxon>Pezizomycotina</taxon>
        <taxon>Eurotiomycetes</taxon>
        <taxon>Chaetothyriomycetidae</taxon>
        <taxon>Chaetothyriales</taxon>
        <taxon>Herpotrichiellaceae</taxon>
        <taxon>Fonsecaea</taxon>
    </lineage>
</organism>
<dbReference type="Proteomes" id="UP000077002">
    <property type="component" value="Unassembled WGS sequence"/>
</dbReference>
<dbReference type="PANTHER" id="PTHR46228:SF2">
    <property type="entry name" value="KELCH REPEAT PROTEIN (AFU_ORTHOLOGUE AFUA_4G14350)"/>
    <property type="match status" value="1"/>
</dbReference>
<comment type="caution">
    <text evidence="6">The sequence shown here is derived from an EMBL/GenBank/DDBJ whole genome shotgun (WGS) entry which is preliminary data.</text>
</comment>
<evidence type="ECO:0000256" key="3">
    <source>
        <dbReference type="SAM" id="MobiDB-lite"/>
    </source>
</evidence>
<dbReference type="Pfam" id="PF24681">
    <property type="entry name" value="Kelch_KLHDC2_KLHL20_DRC7"/>
    <property type="match status" value="1"/>
</dbReference>
<feature type="chain" id="PRO_5008061207" description="Peptidase A1 domain-containing protein" evidence="5">
    <location>
        <begin position="29"/>
        <end position="617"/>
    </location>
</feature>
<accession>A0A177FKC0</accession>
<dbReference type="SUPFAM" id="SSF117281">
    <property type="entry name" value="Kelch motif"/>
    <property type="match status" value="1"/>
</dbReference>
<dbReference type="Gene3D" id="2.120.10.80">
    <property type="entry name" value="Kelch-type beta propeller"/>
    <property type="match status" value="1"/>
</dbReference>
<dbReference type="RefSeq" id="XP_022515541.1">
    <property type="nucleotide sequence ID" value="XM_022652155.1"/>
</dbReference>
<evidence type="ECO:0000256" key="2">
    <source>
        <dbReference type="ARBA" id="ARBA00022737"/>
    </source>
</evidence>
<dbReference type="OrthoDB" id="10251809at2759"/>
<feature type="region of interest" description="Disordered" evidence="3">
    <location>
        <begin position="473"/>
        <end position="504"/>
    </location>
</feature>
<dbReference type="InterPro" id="IPR011043">
    <property type="entry name" value="Gal_Oxase/kelch_b-propeller"/>
</dbReference>
<feature type="region of interest" description="Disordered" evidence="3">
    <location>
        <begin position="563"/>
        <end position="617"/>
    </location>
</feature>
<keyword evidence="5" id="KW-0732">Signal</keyword>
<keyword evidence="2" id="KW-0677">Repeat</keyword>
<proteinExistence type="predicted"/>
<feature type="compositionally biased region" description="Low complexity" evidence="3">
    <location>
        <begin position="473"/>
        <end position="496"/>
    </location>
</feature>
<dbReference type="EMBL" id="LVKK01000009">
    <property type="protein sequence ID" value="OAG43589.1"/>
    <property type="molecule type" value="Genomic_DNA"/>
</dbReference>
<evidence type="ECO:0000256" key="4">
    <source>
        <dbReference type="SAM" id="Phobius"/>
    </source>
</evidence>